<name>A0ABT6YB90_9BACT</name>
<sequence length="95" mass="11159">MSRKEILLLSAALGFLIIWVLDLRAGTPPEVNTFWTKIFYHYSWLMMCVGCLFYFQYSKQIRLKKEEQSSKSDKKEPAVDPKKLQRQALSKGKKK</sequence>
<dbReference type="Proteomes" id="UP001236507">
    <property type="component" value="Unassembled WGS sequence"/>
</dbReference>
<feature type="region of interest" description="Disordered" evidence="1">
    <location>
        <begin position="66"/>
        <end position="95"/>
    </location>
</feature>
<feature type="transmembrane region" description="Helical" evidence="2">
    <location>
        <begin position="35"/>
        <end position="55"/>
    </location>
</feature>
<keyword evidence="2" id="KW-1133">Transmembrane helix</keyword>
<gene>
    <name evidence="3" type="ORF">QM524_16615</name>
</gene>
<evidence type="ECO:0000313" key="3">
    <source>
        <dbReference type="EMBL" id="MDI9860841.1"/>
    </source>
</evidence>
<proteinExistence type="predicted"/>
<dbReference type="RefSeq" id="WP_095160681.1">
    <property type="nucleotide sequence ID" value="NZ_JASHIF010000014.1"/>
</dbReference>
<evidence type="ECO:0000256" key="1">
    <source>
        <dbReference type="SAM" id="MobiDB-lite"/>
    </source>
</evidence>
<protein>
    <submittedName>
        <fullName evidence="3">Uncharacterized protein</fullName>
    </submittedName>
</protein>
<reference evidence="3 4" key="1">
    <citation type="submission" date="2023-05" db="EMBL/GenBank/DDBJ databases">
        <title>Novel species of genus Flectobacillus isolated from stream in China.</title>
        <authorList>
            <person name="Lu H."/>
        </authorList>
    </citation>
    <scope>NUCLEOTIDE SEQUENCE [LARGE SCALE GENOMIC DNA]</scope>
    <source>
        <strain evidence="3 4">KCTC 42575</strain>
    </source>
</reference>
<evidence type="ECO:0000256" key="2">
    <source>
        <dbReference type="SAM" id="Phobius"/>
    </source>
</evidence>
<comment type="caution">
    <text evidence="3">The sequence shown here is derived from an EMBL/GenBank/DDBJ whole genome shotgun (WGS) entry which is preliminary data.</text>
</comment>
<dbReference type="EMBL" id="JASHIF010000014">
    <property type="protein sequence ID" value="MDI9860841.1"/>
    <property type="molecule type" value="Genomic_DNA"/>
</dbReference>
<keyword evidence="4" id="KW-1185">Reference proteome</keyword>
<keyword evidence="2" id="KW-0812">Transmembrane</keyword>
<accession>A0ABT6YB90</accession>
<keyword evidence="2" id="KW-0472">Membrane</keyword>
<feature type="compositionally biased region" description="Basic and acidic residues" evidence="1">
    <location>
        <begin position="66"/>
        <end position="83"/>
    </location>
</feature>
<evidence type="ECO:0000313" key="4">
    <source>
        <dbReference type="Proteomes" id="UP001236507"/>
    </source>
</evidence>
<organism evidence="3 4">
    <name type="scientific">Flectobacillus roseus</name>
    <dbReference type="NCBI Taxonomy" id="502259"/>
    <lineage>
        <taxon>Bacteria</taxon>
        <taxon>Pseudomonadati</taxon>
        <taxon>Bacteroidota</taxon>
        <taxon>Cytophagia</taxon>
        <taxon>Cytophagales</taxon>
        <taxon>Flectobacillaceae</taxon>
        <taxon>Flectobacillus</taxon>
    </lineage>
</organism>